<dbReference type="GO" id="GO:0016787">
    <property type="term" value="F:hydrolase activity"/>
    <property type="evidence" value="ECO:0007669"/>
    <property type="project" value="UniProtKB-KW"/>
</dbReference>
<evidence type="ECO:0000256" key="3">
    <source>
        <dbReference type="SAM" id="MobiDB-lite"/>
    </source>
</evidence>
<dbReference type="GO" id="GO:0005576">
    <property type="term" value="C:extracellular region"/>
    <property type="evidence" value="ECO:0007669"/>
    <property type="project" value="InterPro"/>
</dbReference>
<evidence type="ECO:0000313" key="5">
    <source>
        <dbReference type="Proteomes" id="UP000248916"/>
    </source>
</evidence>
<gene>
    <name evidence="4" type="ORF">LX81_02820</name>
</gene>
<dbReference type="Gene3D" id="3.40.50.1820">
    <property type="entry name" value="alpha/beta hydrolase"/>
    <property type="match status" value="1"/>
</dbReference>
<dbReference type="EMBL" id="QKZL01000013">
    <property type="protein sequence ID" value="PZX14446.1"/>
    <property type="molecule type" value="Genomic_DNA"/>
</dbReference>
<dbReference type="PANTHER" id="PTHR43037:SF1">
    <property type="entry name" value="BLL1128 PROTEIN"/>
    <property type="match status" value="1"/>
</dbReference>
<sequence length="349" mass="36196">MKNDFTAALGRALEATRAGDPAAATDYIRSAFSGGTTTEPSPAQRNHRPDATFRGMPDLSSLPGMAGMPDLPGMHDLPGRKPARTVPVPDGATVEWRRIAGRDVRLFTPSPREGGLKGLVLMLHGCTQAPDDFALGTRMDGAAEAAGFAIAYPEQTRTHNMNGCWNWFRAQDQQAGSGEPATLSAIAVELAGELGLGGRVFAAGLSAGGAMAAVLAETHPDLFTAVGIHSGLPTGAATDMQTAFSAMRGERGGRPLAVPGIVFQGTADRTVAPANARHLVPGDGIETRHGEGARRWTRLTTGQGSELWTIKGAGHAWSGGDTAGSYADAGGPDASAEMLRFFGEIAARN</sequence>
<dbReference type="PANTHER" id="PTHR43037">
    <property type="entry name" value="UNNAMED PRODUCT-RELATED"/>
    <property type="match status" value="1"/>
</dbReference>
<keyword evidence="5" id="KW-1185">Reference proteome</keyword>
<dbReference type="InterPro" id="IPR010126">
    <property type="entry name" value="Esterase_phb"/>
</dbReference>
<organism evidence="4 5">
    <name type="scientific">Palleronia aestuarii</name>
    <dbReference type="NCBI Taxonomy" id="568105"/>
    <lineage>
        <taxon>Bacteria</taxon>
        <taxon>Pseudomonadati</taxon>
        <taxon>Pseudomonadota</taxon>
        <taxon>Alphaproteobacteria</taxon>
        <taxon>Rhodobacterales</taxon>
        <taxon>Roseobacteraceae</taxon>
        <taxon>Palleronia</taxon>
    </lineage>
</organism>
<accession>A0A2W7NMP1</accession>
<reference evidence="4 5" key="1">
    <citation type="submission" date="2018-06" db="EMBL/GenBank/DDBJ databases">
        <title>Genomic Encyclopedia of Archaeal and Bacterial Type Strains, Phase II (KMG-II): from individual species to whole genera.</title>
        <authorList>
            <person name="Goeker M."/>
        </authorList>
    </citation>
    <scope>NUCLEOTIDE SEQUENCE [LARGE SCALE GENOMIC DNA]</scope>
    <source>
        <strain evidence="4 5">DSM 22009</strain>
    </source>
</reference>
<feature type="compositionally biased region" description="Polar residues" evidence="3">
    <location>
        <begin position="33"/>
        <end position="44"/>
    </location>
</feature>
<dbReference type="SUPFAM" id="SSF53474">
    <property type="entry name" value="alpha/beta-Hydrolases"/>
    <property type="match status" value="2"/>
</dbReference>
<evidence type="ECO:0000256" key="1">
    <source>
        <dbReference type="ARBA" id="ARBA00022729"/>
    </source>
</evidence>
<dbReference type="RefSeq" id="WP_111537926.1">
    <property type="nucleotide sequence ID" value="NZ_QKZL01000013.1"/>
</dbReference>
<dbReference type="InterPro" id="IPR050955">
    <property type="entry name" value="Plant_Biomass_Hydrol_Est"/>
</dbReference>
<dbReference type="AlphaFoldDB" id="A0A2W7NMP1"/>
<protein>
    <submittedName>
        <fullName evidence="4">Poly(Hydroxyalkanoate) depolymerase family esterase</fullName>
    </submittedName>
</protein>
<dbReference type="OrthoDB" id="9767239at2"/>
<evidence type="ECO:0000256" key="2">
    <source>
        <dbReference type="ARBA" id="ARBA00022801"/>
    </source>
</evidence>
<dbReference type="InterPro" id="IPR029058">
    <property type="entry name" value="AB_hydrolase_fold"/>
</dbReference>
<comment type="caution">
    <text evidence="4">The sequence shown here is derived from an EMBL/GenBank/DDBJ whole genome shotgun (WGS) entry which is preliminary data.</text>
</comment>
<dbReference type="Pfam" id="PF10503">
    <property type="entry name" value="Esterase_PHB"/>
    <property type="match status" value="1"/>
</dbReference>
<dbReference type="NCBIfam" id="TIGR01840">
    <property type="entry name" value="esterase_phb"/>
    <property type="match status" value="1"/>
</dbReference>
<dbReference type="Proteomes" id="UP000248916">
    <property type="component" value="Unassembled WGS sequence"/>
</dbReference>
<keyword evidence="2" id="KW-0378">Hydrolase</keyword>
<proteinExistence type="predicted"/>
<keyword evidence="1" id="KW-0732">Signal</keyword>
<evidence type="ECO:0000313" key="4">
    <source>
        <dbReference type="EMBL" id="PZX14446.1"/>
    </source>
</evidence>
<name>A0A2W7NMP1_9RHOB</name>
<feature type="region of interest" description="Disordered" evidence="3">
    <location>
        <begin position="32"/>
        <end position="54"/>
    </location>
</feature>